<name>A0A1N6H061_9FLAO</name>
<keyword evidence="2" id="KW-1185">Reference proteome</keyword>
<protein>
    <submittedName>
        <fullName evidence="1">Uncharacterized protein</fullName>
    </submittedName>
</protein>
<dbReference type="AlphaFoldDB" id="A0A1N6H061"/>
<reference evidence="2" key="1">
    <citation type="submission" date="2016-11" db="EMBL/GenBank/DDBJ databases">
        <authorList>
            <person name="Varghese N."/>
            <person name="Submissions S."/>
        </authorList>
    </citation>
    <scope>NUCLEOTIDE SEQUENCE [LARGE SCALE GENOMIC DNA]</scope>
    <source>
        <strain evidence="2">DSM 27623</strain>
    </source>
</reference>
<sequence length="297" mass="35324">MKILFKILFTIFIFIMTDIFASPQMPDYIIYKKDTIPTYNLILEQYLQKQNPDEEKLFGLSFRGSEKLGVPLNCWRGYQAIYEVIDDKLYLTKIISCGALKDKTSISADDSTKKIKKIFGDKTRDNRVLIDWFSGIINFPQKIKNNRQLRWDGVFYKIFEYETVLEFSSGNLVRQEEVHNYQKVPKSINRIDKDKISDVLFKRLKKEKWQNENDCSERYLVTIGGNGKVSQIRMTYSEKEIEEFFEKEEYSYCIKKFENALKDLNFDIIKDKGKPMSEDVYIEIWQKENGKLENWTH</sequence>
<dbReference type="Proteomes" id="UP000185207">
    <property type="component" value="Unassembled WGS sequence"/>
</dbReference>
<dbReference type="EMBL" id="FSRK01000001">
    <property type="protein sequence ID" value="SIO13180.1"/>
    <property type="molecule type" value="Genomic_DNA"/>
</dbReference>
<evidence type="ECO:0000313" key="2">
    <source>
        <dbReference type="Proteomes" id="UP000185207"/>
    </source>
</evidence>
<dbReference type="STRING" id="1416779.SAMN05444409_2173"/>
<proteinExistence type="predicted"/>
<gene>
    <name evidence="1" type="ORF">SAMN05444409_2173</name>
</gene>
<evidence type="ECO:0000313" key="1">
    <source>
        <dbReference type="EMBL" id="SIO13180.1"/>
    </source>
</evidence>
<accession>A0A1N6H061</accession>
<organism evidence="1 2">
    <name type="scientific">Epilithonimonas zeae</name>
    <dbReference type="NCBI Taxonomy" id="1416779"/>
    <lineage>
        <taxon>Bacteria</taxon>
        <taxon>Pseudomonadati</taxon>
        <taxon>Bacteroidota</taxon>
        <taxon>Flavobacteriia</taxon>
        <taxon>Flavobacteriales</taxon>
        <taxon>Weeksellaceae</taxon>
        <taxon>Chryseobacterium group</taxon>
        <taxon>Epilithonimonas</taxon>
    </lineage>
</organism>